<dbReference type="InParanoid" id="A0A665TB46"/>
<protein>
    <recommendedName>
        <fullName evidence="3">Ataxin 7 like 1</fullName>
    </recommendedName>
</protein>
<accession>A0A665TB46</accession>
<proteinExistence type="predicted"/>
<dbReference type="Ensembl" id="ENSENLT00000007718.1">
    <property type="protein sequence ID" value="ENSENLP00000007400.1"/>
    <property type="gene ID" value="ENSENLG00000003563.1"/>
</dbReference>
<evidence type="ECO:0000313" key="1">
    <source>
        <dbReference type="Ensembl" id="ENSENLP00000007400.1"/>
    </source>
</evidence>
<reference evidence="1" key="2">
    <citation type="submission" date="2025-08" db="UniProtKB">
        <authorList>
            <consortium name="Ensembl"/>
        </authorList>
    </citation>
    <scope>IDENTIFICATION</scope>
</reference>
<reference evidence="1" key="3">
    <citation type="submission" date="2025-09" db="UniProtKB">
        <authorList>
            <consortium name="Ensembl"/>
        </authorList>
    </citation>
    <scope>IDENTIFICATION</scope>
</reference>
<sequence length="153" mass="17228">TEAERSRKSPTLTSAYLQQEGRAMATLDRQIPSPDTFLCEPWSSFVSAAKLRFVDSKFAGKNGPLPCRARAVEMFVYGQFPTMEDFSLVVCHVCNKVVTPQGILTHYGKTHAVPSQAIVVHLSKIHTHILMCLQLSHKQSKHYHPHTYTYKAN</sequence>
<keyword evidence="2" id="KW-1185">Reference proteome</keyword>
<dbReference type="PANTHER" id="PTHR15117">
    <property type="entry name" value="ATAXIN 7 RELATED"/>
    <property type="match status" value="1"/>
</dbReference>
<evidence type="ECO:0000313" key="2">
    <source>
        <dbReference type="Proteomes" id="UP000472264"/>
    </source>
</evidence>
<dbReference type="PANTHER" id="PTHR15117:SF9">
    <property type="entry name" value="ATAXIN-7-LIKE PROTEIN 1"/>
    <property type="match status" value="1"/>
</dbReference>
<name>A0A665TB46_ECHNA</name>
<organism evidence="1 2">
    <name type="scientific">Echeneis naucrates</name>
    <name type="common">Live sharksucker</name>
    <dbReference type="NCBI Taxonomy" id="173247"/>
    <lineage>
        <taxon>Eukaryota</taxon>
        <taxon>Metazoa</taxon>
        <taxon>Chordata</taxon>
        <taxon>Craniata</taxon>
        <taxon>Vertebrata</taxon>
        <taxon>Euteleostomi</taxon>
        <taxon>Actinopterygii</taxon>
        <taxon>Neopterygii</taxon>
        <taxon>Teleostei</taxon>
        <taxon>Neoteleostei</taxon>
        <taxon>Acanthomorphata</taxon>
        <taxon>Carangaria</taxon>
        <taxon>Carangiformes</taxon>
        <taxon>Echeneidae</taxon>
        <taxon>Echeneis</taxon>
    </lineage>
</organism>
<evidence type="ECO:0008006" key="3">
    <source>
        <dbReference type="Google" id="ProtNLM"/>
    </source>
</evidence>
<dbReference type="InterPro" id="IPR052237">
    <property type="entry name" value="Ataxin-7-like_regulator"/>
</dbReference>
<reference evidence="1" key="1">
    <citation type="submission" date="2021-04" db="EMBL/GenBank/DDBJ databases">
        <authorList>
            <consortium name="Wellcome Sanger Institute Data Sharing"/>
        </authorList>
    </citation>
    <scope>NUCLEOTIDE SEQUENCE [LARGE SCALE GENOMIC DNA]</scope>
</reference>
<dbReference type="OMA" id="HLVVCHV"/>
<dbReference type="Proteomes" id="UP000472264">
    <property type="component" value="Chromosome 23"/>
</dbReference>
<dbReference type="AlphaFoldDB" id="A0A665TB46"/>